<dbReference type="SUPFAM" id="SSF54001">
    <property type="entry name" value="Cysteine proteinases"/>
    <property type="match status" value="1"/>
</dbReference>
<dbReference type="PROSITE" id="PS50271">
    <property type="entry name" value="ZF_UBP"/>
    <property type="match status" value="1"/>
</dbReference>
<name>A5DJV9_PICGU</name>
<feature type="domain" description="UBP-type" evidence="7">
    <location>
        <begin position="51"/>
        <end position="158"/>
    </location>
</feature>
<dbReference type="InterPro" id="IPR013083">
    <property type="entry name" value="Znf_RING/FYVE/PHD"/>
</dbReference>
<keyword evidence="5" id="KW-0645">Protease</keyword>
<evidence type="ECO:0000313" key="8">
    <source>
        <dbReference type="EMBL" id="EDK39462.2"/>
    </source>
</evidence>
<sequence length="516" mass="58290">MHSELMPDSQVDLYSSIGPCVHVDKVLASRAKENVLTTYRQAVKIVSLRPHGCRVIQKKDGSEIAVTKLMDHKSRALRCSDCLSNGFHQTFVCLQCPHVGCINTKHNHAHRHYKLSHHSFAIDAHTGLLFCFQCGDYVNHQDLESIRTRHIEGIPKSESLKIPEGSSDPDIKNNYTIPPVAAVSGLKGFVNLGSTCFMSCILQTFIHNPLVKYQFFNNDLHYFNCDSMQEYHSANPNVTENNACITCSIDVIFRNFYTSTSIEGYGMTNLLMTAWYKNKSLAGFEEQDAHELWQFLLNELHSDHERSLQRSSQHESEQNMCQCITHSTFSGTLASSIQCQNCQETTETVDPMIDLSLEIGRLKNKQKTANLYDCLDRFTSSEKLDVMYTCHHCGEKSEATKSLKIKKLAPVLSIQLKRFEHNKSNDGSSKVETPVSIPIYLDISKYTSDEKATNIYELFAVVCHVGSVNTGHYIVVVKDGEGRWLKFDDSVISLIAESEVSSMNGYLLFYISHKII</sequence>
<organism evidence="8 9">
    <name type="scientific">Meyerozyma guilliermondii (strain ATCC 6260 / CBS 566 / DSM 6381 / JCM 1539 / NBRC 10279 / NRRL Y-324)</name>
    <name type="common">Yeast</name>
    <name type="synonym">Candida guilliermondii</name>
    <dbReference type="NCBI Taxonomy" id="294746"/>
    <lineage>
        <taxon>Eukaryota</taxon>
        <taxon>Fungi</taxon>
        <taxon>Dikarya</taxon>
        <taxon>Ascomycota</taxon>
        <taxon>Saccharomycotina</taxon>
        <taxon>Pichiomycetes</taxon>
        <taxon>Debaryomycetaceae</taxon>
        <taxon>Meyerozyma</taxon>
    </lineage>
</organism>
<dbReference type="GO" id="GO:0005829">
    <property type="term" value="C:cytosol"/>
    <property type="evidence" value="ECO:0007669"/>
    <property type="project" value="TreeGrafter"/>
</dbReference>
<comment type="similarity">
    <text evidence="5">Belongs to the peptidase C19 family.</text>
</comment>
<dbReference type="EC" id="3.4.19.12" evidence="5"/>
<gene>
    <name evidence="8" type="ORF">PGUG_03560</name>
</gene>
<dbReference type="GeneID" id="5125950"/>
<dbReference type="OMA" id="NVSCNCI"/>
<dbReference type="PANTHER" id="PTHR24006:SF937">
    <property type="entry name" value="UBIQUITIN CARBOXYL-TERMINAL HYDROLASE"/>
    <property type="match status" value="1"/>
</dbReference>
<comment type="catalytic activity">
    <reaction evidence="5">
        <text>Thiol-dependent hydrolysis of ester, thioester, amide, peptide and isopeptide bonds formed by the C-terminal Gly of ubiquitin (a 76-residue protein attached to proteins as an intracellular targeting signal).</text>
        <dbReference type="EC" id="3.4.19.12"/>
    </reaction>
</comment>
<dbReference type="OrthoDB" id="289038at2759"/>
<dbReference type="InterPro" id="IPR001394">
    <property type="entry name" value="Peptidase_C19_UCH"/>
</dbReference>
<proteinExistence type="inferred from homology"/>
<dbReference type="GO" id="GO:0004843">
    <property type="term" value="F:cysteine-type deubiquitinase activity"/>
    <property type="evidence" value="ECO:0007669"/>
    <property type="project" value="UniProtKB-UniRule"/>
</dbReference>
<keyword evidence="5" id="KW-0378">Hydrolase</keyword>
<dbReference type="InParanoid" id="A5DJV9"/>
<dbReference type="RefSeq" id="XP_001484179.2">
    <property type="nucleotide sequence ID" value="XM_001484129.1"/>
</dbReference>
<dbReference type="STRING" id="294746.A5DJV9"/>
<dbReference type="MEROPS" id="C19.087"/>
<dbReference type="InterPro" id="IPR028889">
    <property type="entry name" value="USP"/>
</dbReference>
<evidence type="ECO:0000256" key="3">
    <source>
        <dbReference type="ARBA" id="ARBA00022833"/>
    </source>
</evidence>
<evidence type="ECO:0000313" key="9">
    <source>
        <dbReference type="Proteomes" id="UP000001997"/>
    </source>
</evidence>
<dbReference type="GO" id="GO:0008270">
    <property type="term" value="F:zinc ion binding"/>
    <property type="evidence" value="ECO:0007669"/>
    <property type="project" value="UniProtKB-KW"/>
</dbReference>
<dbReference type="Proteomes" id="UP000001997">
    <property type="component" value="Unassembled WGS sequence"/>
</dbReference>
<dbReference type="SMART" id="SM00290">
    <property type="entry name" value="ZnF_UBP"/>
    <property type="match status" value="1"/>
</dbReference>
<keyword evidence="5" id="KW-0833">Ubl conjugation pathway</keyword>
<dbReference type="PANTHER" id="PTHR24006">
    <property type="entry name" value="UBIQUITIN CARBOXYL-TERMINAL HYDROLASE"/>
    <property type="match status" value="1"/>
</dbReference>
<dbReference type="SUPFAM" id="SSF57850">
    <property type="entry name" value="RING/U-box"/>
    <property type="match status" value="1"/>
</dbReference>
<dbReference type="Pfam" id="PF00443">
    <property type="entry name" value="UCH"/>
    <property type="match status" value="1"/>
</dbReference>
<feature type="domain" description="USP" evidence="6">
    <location>
        <begin position="187"/>
        <end position="513"/>
    </location>
</feature>
<evidence type="ECO:0000256" key="4">
    <source>
        <dbReference type="PROSITE-ProRule" id="PRU00502"/>
    </source>
</evidence>
<dbReference type="EMBL" id="CH408158">
    <property type="protein sequence ID" value="EDK39462.2"/>
    <property type="molecule type" value="Genomic_DNA"/>
</dbReference>
<dbReference type="eggNOG" id="KOG1867">
    <property type="taxonomic scope" value="Eukaryota"/>
</dbReference>
<keyword evidence="9" id="KW-1185">Reference proteome</keyword>
<evidence type="ECO:0000256" key="5">
    <source>
        <dbReference type="RuleBase" id="RU366025"/>
    </source>
</evidence>
<evidence type="ECO:0000256" key="1">
    <source>
        <dbReference type="ARBA" id="ARBA00022723"/>
    </source>
</evidence>
<keyword evidence="2 4" id="KW-0863">Zinc-finger</keyword>
<dbReference type="FunCoup" id="A5DJV9">
    <property type="interactions" value="490"/>
</dbReference>
<dbReference type="HOGENOM" id="CLU_008279_11_2_1"/>
<dbReference type="KEGG" id="pgu:PGUG_03560"/>
<dbReference type="Gene3D" id="3.30.40.10">
    <property type="entry name" value="Zinc/RING finger domain, C3HC4 (zinc finger)"/>
    <property type="match status" value="1"/>
</dbReference>
<reference evidence="8 9" key="1">
    <citation type="journal article" date="2009" name="Nature">
        <title>Evolution of pathogenicity and sexual reproduction in eight Candida genomes.</title>
        <authorList>
            <person name="Butler G."/>
            <person name="Rasmussen M.D."/>
            <person name="Lin M.F."/>
            <person name="Santos M.A."/>
            <person name="Sakthikumar S."/>
            <person name="Munro C.A."/>
            <person name="Rheinbay E."/>
            <person name="Grabherr M."/>
            <person name="Forche A."/>
            <person name="Reedy J.L."/>
            <person name="Agrafioti I."/>
            <person name="Arnaud M.B."/>
            <person name="Bates S."/>
            <person name="Brown A.J."/>
            <person name="Brunke S."/>
            <person name="Costanzo M.C."/>
            <person name="Fitzpatrick D.A."/>
            <person name="de Groot P.W."/>
            <person name="Harris D."/>
            <person name="Hoyer L.L."/>
            <person name="Hube B."/>
            <person name="Klis F.M."/>
            <person name="Kodira C."/>
            <person name="Lennard N."/>
            <person name="Logue M.E."/>
            <person name="Martin R."/>
            <person name="Neiman A.M."/>
            <person name="Nikolaou E."/>
            <person name="Quail M.A."/>
            <person name="Quinn J."/>
            <person name="Santos M.C."/>
            <person name="Schmitzberger F.F."/>
            <person name="Sherlock G."/>
            <person name="Shah P."/>
            <person name="Silverstein K.A."/>
            <person name="Skrzypek M.S."/>
            <person name="Soll D."/>
            <person name="Staggs R."/>
            <person name="Stansfield I."/>
            <person name="Stumpf M.P."/>
            <person name="Sudbery P.E."/>
            <person name="Srikantha T."/>
            <person name="Zeng Q."/>
            <person name="Berman J."/>
            <person name="Berriman M."/>
            <person name="Heitman J."/>
            <person name="Gow N.A."/>
            <person name="Lorenz M.C."/>
            <person name="Birren B.W."/>
            <person name="Kellis M."/>
            <person name="Cuomo C.A."/>
        </authorList>
    </citation>
    <scope>NUCLEOTIDE SEQUENCE [LARGE SCALE GENOMIC DNA]</scope>
    <source>
        <strain evidence="9">ATCC 6260 / CBS 566 / DSM 6381 / JCM 1539 / NBRC 10279 / NRRL Y-324</strain>
    </source>
</reference>
<evidence type="ECO:0000259" key="7">
    <source>
        <dbReference type="PROSITE" id="PS50271"/>
    </source>
</evidence>
<accession>A5DJV9</accession>
<keyword evidence="3" id="KW-0862">Zinc</keyword>
<protein>
    <recommendedName>
        <fullName evidence="5">Ubiquitin carboxyl-terminal hydrolase</fullName>
        <ecNumber evidence="5">3.4.19.12</ecNumber>
    </recommendedName>
</protein>
<dbReference type="PROSITE" id="PS50235">
    <property type="entry name" value="USP_3"/>
    <property type="match status" value="1"/>
</dbReference>
<dbReference type="GO" id="GO:0000124">
    <property type="term" value="C:SAGA complex"/>
    <property type="evidence" value="ECO:0007669"/>
    <property type="project" value="EnsemblFungi"/>
</dbReference>
<dbReference type="Gene3D" id="3.90.70.10">
    <property type="entry name" value="Cysteine proteinases"/>
    <property type="match status" value="1"/>
</dbReference>
<dbReference type="InterPro" id="IPR018200">
    <property type="entry name" value="USP_CS"/>
</dbReference>
<dbReference type="AlphaFoldDB" id="A5DJV9"/>
<keyword evidence="1" id="KW-0479">Metal-binding</keyword>
<dbReference type="PROSITE" id="PS00972">
    <property type="entry name" value="USP_1"/>
    <property type="match status" value="1"/>
</dbReference>
<dbReference type="GO" id="GO:0006508">
    <property type="term" value="P:proteolysis"/>
    <property type="evidence" value="ECO:0007669"/>
    <property type="project" value="UniProtKB-KW"/>
</dbReference>
<dbReference type="PROSITE" id="PS00973">
    <property type="entry name" value="USP_2"/>
    <property type="match status" value="1"/>
</dbReference>
<dbReference type="InterPro" id="IPR038765">
    <property type="entry name" value="Papain-like_cys_pep_sf"/>
</dbReference>
<dbReference type="InterPro" id="IPR001607">
    <property type="entry name" value="Znf_UBP"/>
</dbReference>
<dbReference type="InterPro" id="IPR050164">
    <property type="entry name" value="Peptidase_C19"/>
</dbReference>
<keyword evidence="5" id="KW-0788">Thiol protease</keyword>
<dbReference type="GO" id="GO:0005634">
    <property type="term" value="C:nucleus"/>
    <property type="evidence" value="ECO:0007669"/>
    <property type="project" value="TreeGrafter"/>
</dbReference>
<dbReference type="GO" id="GO:0016579">
    <property type="term" value="P:protein deubiquitination"/>
    <property type="evidence" value="ECO:0007669"/>
    <property type="project" value="InterPro"/>
</dbReference>
<evidence type="ECO:0000256" key="2">
    <source>
        <dbReference type="ARBA" id="ARBA00022771"/>
    </source>
</evidence>
<evidence type="ECO:0000259" key="6">
    <source>
        <dbReference type="PROSITE" id="PS50235"/>
    </source>
</evidence>
<dbReference type="Pfam" id="PF02148">
    <property type="entry name" value="zf-UBP"/>
    <property type="match status" value="1"/>
</dbReference>